<dbReference type="SUPFAM" id="SSF52540">
    <property type="entry name" value="P-loop containing nucleoside triphosphate hydrolases"/>
    <property type="match status" value="2"/>
</dbReference>
<dbReference type="SMART" id="SM00490">
    <property type="entry name" value="HELICc"/>
    <property type="match status" value="1"/>
</dbReference>
<dbReference type="Gene3D" id="3.40.50.300">
    <property type="entry name" value="P-loop containing nucleotide triphosphate hydrolases"/>
    <property type="match status" value="3"/>
</dbReference>
<dbReference type="Pfam" id="PF00271">
    <property type="entry name" value="Helicase_C"/>
    <property type="match status" value="1"/>
</dbReference>
<keyword evidence="3" id="KW-0067">ATP-binding</keyword>
<feature type="domain" description="Helicase C-terminal" evidence="4">
    <location>
        <begin position="161"/>
        <end position="345"/>
    </location>
</feature>
<sequence length="352" mass="39934">MGYQRLLPLQIHSVNVLASGIGINFHYWAEKDMIIFFSYSQTCVSPLAIEQRKPRCPLVLILGETNNHMEQAYKIACKIAPHSPIDKTSYTNVGIFGLYSGGQGMRLLKSLRTIQYEIVVATCPGALKALQMKKLDLSHLKMLIIDEGEKIQDANCDFALDVKRIYSEIPKQCKVELIVAEFSNTFMPRDSNVLLSELEKQIFCGKMPVLINIPAPLGYVNQRILQLNGFKVEPVNSDFTLDDNRSTLQKLHNGEVQAVVATNKLPRGQDLPGVNHVIIYDMPENFNDYVYRDFTLDDNRSTLQKLHNGEVQAVVATNKLPRGQDLPGVNHVIIYDMPENFNDYVYRLIMTW</sequence>
<evidence type="ECO:0000256" key="2">
    <source>
        <dbReference type="ARBA" id="ARBA00022741"/>
    </source>
</evidence>
<dbReference type="InterPro" id="IPR027417">
    <property type="entry name" value="P-loop_NTPase"/>
</dbReference>
<proteinExistence type="predicted"/>
<dbReference type="GO" id="GO:0003724">
    <property type="term" value="F:RNA helicase activity"/>
    <property type="evidence" value="ECO:0007669"/>
    <property type="project" value="UniProtKB-EC"/>
</dbReference>
<keyword evidence="6" id="KW-1185">Reference proteome</keyword>
<keyword evidence="5" id="KW-0347">Helicase</keyword>
<evidence type="ECO:0000313" key="5">
    <source>
        <dbReference type="EMBL" id="KHJ88522.1"/>
    </source>
</evidence>
<dbReference type="GO" id="GO:0005524">
    <property type="term" value="F:ATP binding"/>
    <property type="evidence" value="ECO:0007669"/>
    <property type="project" value="UniProtKB-KW"/>
</dbReference>
<dbReference type="Pfam" id="PF00270">
    <property type="entry name" value="DEAD"/>
    <property type="match status" value="1"/>
</dbReference>
<name>A0A0B1SYD7_OESDE</name>
<evidence type="ECO:0000259" key="4">
    <source>
        <dbReference type="PROSITE" id="PS51194"/>
    </source>
</evidence>
<dbReference type="EC" id="3.6.4.13" evidence="1"/>
<evidence type="ECO:0000256" key="3">
    <source>
        <dbReference type="ARBA" id="ARBA00022840"/>
    </source>
</evidence>
<evidence type="ECO:0000256" key="1">
    <source>
        <dbReference type="ARBA" id="ARBA00012552"/>
    </source>
</evidence>
<keyword evidence="2" id="KW-0547">Nucleotide-binding</keyword>
<gene>
    <name evidence="5" type="ORF">OESDEN_11682</name>
</gene>
<keyword evidence="5" id="KW-0378">Hydrolase</keyword>
<dbReference type="EMBL" id="KN555699">
    <property type="protein sequence ID" value="KHJ88522.1"/>
    <property type="molecule type" value="Genomic_DNA"/>
</dbReference>
<dbReference type="Proteomes" id="UP000053660">
    <property type="component" value="Unassembled WGS sequence"/>
</dbReference>
<organism evidence="5 6">
    <name type="scientific">Oesophagostomum dentatum</name>
    <name type="common">Nodular worm</name>
    <dbReference type="NCBI Taxonomy" id="61180"/>
    <lineage>
        <taxon>Eukaryota</taxon>
        <taxon>Metazoa</taxon>
        <taxon>Ecdysozoa</taxon>
        <taxon>Nematoda</taxon>
        <taxon>Chromadorea</taxon>
        <taxon>Rhabditida</taxon>
        <taxon>Rhabditina</taxon>
        <taxon>Rhabditomorpha</taxon>
        <taxon>Strongyloidea</taxon>
        <taxon>Strongylidae</taxon>
        <taxon>Oesophagostomum</taxon>
    </lineage>
</organism>
<dbReference type="OrthoDB" id="5874773at2759"/>
<dbReference type="PANTHER" id="PTHR47958">
    <property type="entry name" value="ATP-DEPENDENT RNA HELICASE DBP3"/>
    <property type="match status" value="1"/>
</dbReference>
<dbReference type="PROSITE" id="PS51194">
    <property type="entry name" value="HELICASE_CTER"/>
    <property type="match status" value="1"/>
</dbReference>
<evidence type="ECO:0000313" key="6">
    <source>
        <dbReference type="Proteomes" id="UP000053660"/>
    </source>
</evidence>
<dbReference type="AlphaFoldDB" id="A0A0B1SYD7"/>
<dbReference type="GO" id="GO:0003676">
    <property type="term" value="F:nucleic acid binding"/>
    <property type="evidence" value="ECO:0007669"/>
    <property type="project" value="InterPro"/>
</dbReference>
<dbReference type="InterPro" id="IPR001650">
    <property type="entry name" value="Helicase_C-like"/>
</dbReference>
<protein>
    <recommendedName>
        <fullName evidence="1">RNA helicase</fullName>
        <ecNumber evidence="1">3.6.4.13</ecNumber>
    </recommendedName>
</protein>
<reference evidence="5 6" key="1">
    <citation type="submission" date="2014-03" db="EMBL/GenBank/DDBJ databases">
        <title>Draft genome of the hookworm Oesophagostomum dentatum.</title>
        <authorList>
            <person name="Mitreva M."/>
        </authorList>
    </citation>
    <scope>NUCLEOTIDE SEQUENCE [LARGE SCALE GENOMIC DNA]</scope>
    <source>
        <strain evidence="5 6">OD-Hann</strain>
    </source>
</reference>
<accession>A0A0B1SYD7</accession>
<dbReference type="InterPro" id="IPR011545">
    <property type="entry name" value="DEAD/DEAH_box_helicase_dom"/>
</dbReference>